<name>A0A7G9V1J2_9CAUD</name>
<gene>
    <name evidence="1" type="ORF">phiPsa300_008</name>
</gene>
<organism evidence="1 2">
    <name type="scientific">Pseudomonas phage phiPsa300</name>
    <dbReference type="NCBI Taxonomy" id="1460362"/>
    <lineage>
        <taxon>Viruses</taxon>
        <taxon>Duplodnaviria</taxon>
        <taxon>Heunggongvirae</taxon>
        <taxon>Uroviricota</taxon>
        <taxon>Caudoviricetes</taxon>
        <taxon>Vandenendeviridae</taxon>
        <taxon>Gorskivirinae</taxon>
        <taxon>Otagovirus</taxon>
        <taxon>Otagovirus psa300</taxon>
    </lineage>
</organism>
<dbReference type="EMBL" id="MT670418">
    <property type="protein sequence ID" value="QNO00148.1"/>
    <property type="molecule type" value="Genomic_DNA"/>
</dbReference>
<evidence type="ECO:0000313" key="2">
    <source>
        <dbReference type="Proteomes" id="UP000516110"/>
    </source>
</evidence>
<protein>
    <submittedName>
        <fullName evidence="1">Uncharacterized protein</fullName>
    </submittedName>
</protein>
<evidence type="ECO:0000313" key="1">
    <source>
        <dbReference type="EMBL" id="QNO00148.1"/>
    </source>
</evidence>
<sequence length="80" mass="9247">MTAVKAVAFETRSERQLRIRKEWIADAMTYLFAIGIFAQEEISDCYDLASNLHYHSKDEGGEMMYSAKEAVDEELTYWGD</sequence>
<dbReference type="Proteomes" id="UP000516110">
    <property type="component" value="Segment"/>
</dbReference>
<accession>A0A7G9V1J2</accession>
<reference evidence="1 2" key="1">
    <citation type="submission" date="2020-06" db="EMBL/GenBank/DDBJ databases">
        <title>Characterization of Pseudomonas phiPsa374-like phages.</title>
        <authorList>
            <person name="Warring S."/>
            <person name="Malone L.M."/>
            <person name="Easingwood R.A."/>
            <person name="Rigano L."/>
            <person name="Frampton R.A."/>
            <person name="Lopez Acedo E."/>
            <person name="Templeton M.D."/>
            <person name="Kleffmann T."/>
            <person name="Bostina M."/>
            <person name="Fineran P.C."/>
        </authorList>
    </citation>
    <scope>NUCLEOTIDE SEQUENCE [LARGE SCALE GENOMIC DNA]</scope>
</reference>
<keyword evidence="2" id="KW-1185">Reference proteome</keyword>
<proteinExistence type="predicted"/>